<evidence type="ECO:0000256" key="2">
    <source>
        <dbReference type="ARBA" id="ARBA00023002"/>
    </source>
</evidence>
<keyword evidence="2" id="KW-0560">Oxidoreductase</keyword>
<keyword evidence="6" id="KW-1185">Reference proteome</keyword>
<reference evidence="5" key="1">
    <citation type="submission" date="2019-02" db="EMBL/GenBank/DDBJ databases">
        <authorList>
            <person name="Li S.-H."/>
        </authorList>
    </citation>
    <scope>NUCLEOTIDE SEQUENCE</scope>
    <source>
        <strain evidence="5">IMCC11814</strain>
    </source>
</reference>
<protein>
    <submittedName>
        <fullName evidence="5">SDR family NAD(P)-dependent oxidoreductase</fullName>
    </submittedName>
</protein>
<gene>
    <name evidence="5" type="ORF">EYC82_13805</name>
</gene>
<evidence type="ECO:0000256" key="1">
    <source>
        <dbReference type="ARBA" id="ARBA00006484"/>
    </source>
</evidence>
<dbReference type="InterPro" id="IPR057326">
    <property type="entry name" value="KR_dom"/>
</dbReference>
<accession>A0ABT3T9F4</accession>
<evidence type="ECO:0000256" key="3">
    <source>
        <dbReference type="RuleBase" id="RU000363"/>
    </source>
</evidence>
<dbReference type="Gene3D" id="3.40.50.720">
    <property type="entry name" value="NAD(P)-binding Rossmann-like Domain"/>
    <property type="match status" value="1"/>
</dbReference>
<dbReference type="PRINTS" id="PR00081">
    <property type="entry name" value="GDHRDH"/>
</dbReference>
<organism evidence="5 6">
    <name type="scientific">Candidatus Marimicrobium litorale</name>
    <dbReference type="NCBI Taxonomy" id="2518991"/>
    <lineage>
        <taxon>Bacteria</taxon>
        <taxon>Pseudomonadati</taxon>
        <taxon>Pseudomonadota</taxon>
        <taxon>Gammaproteobacteria</taxon>
        <taxon>Cellvibrionales</taxon>
        <taxon>Halieaceae</taxon>
        <taxon>Marimicrobium</taxon>
    </lineage>
</organism>
<dbReference type="InterPro" id="IPR002347">
    <property type="entry name" value="SDR_fam"/>
</dbReference>
<dbReference type="PANTHER" id="PTHR45024:SF2">
    <property type="entry name" value="SCP2 DOMAIN-CONTAINING PROTEIN"/>
    <property type="match status" value="1"/>
</dbReference>
<dbReference type="PANTHER" id="PTHR45024">
    <property type="entry name" value="DEHYDROGENASES, SHORT CHAIN"/>
    <property type="match status" value="1"/>
</dbReference>
<dbReference type="EMBL" id="SHNO01000001">
    <property type="protein sequence ID" value="MCX2978436.1"/>
    <property type="molecule type" value="Genomic_DNA"/>
</dbReference>
<sequence length="286" mass="30801">MRKHIMGRLDGKRIVITGSSRSLGREFALACAREGASLVLNGTNEDALLNVLKEVTDLGAPSRAVLGSVAETGVCEELIATCVDAFDGIDVMVNNAGIVRDRTLLKMTDEDFDEVVAVDLRGPFLCTRAAGRVMREQGGGHIIQITSASGLVGNFGQTNYAAAKAGLMGMMYTAVKELERYNVRCNAMWPIARTDMTQPLIDKAGKTAAELGFGEPEDVAKGLVWLASDAAADFNGQCITFNAYKTALWHSPSEDHIKQCVEPMTLEELDAHYEAVVPLPVYSSRG</sequence>
<dbReference type="InterPro" id="IPR036291">
    <property type="entry name" value="NAD(P)-bd_dom_sf"/>
</dbReference>
<dbReference type="Pfam" id="PF00106">
    <property type="entry name" value="adh_short"/>
    <property type="match status" value="1"/>
</dbReference>
<dbReference type="SUPFAM" id="SSF51735">
    <property type="entry name" value="NAD(P)-binding Rossmann-fold domains"/>
    <property type="match status" value="1"/>
</dbReference>
<dbReference type="PRINTS" id="PR00080">
    <property type="entry name" value="SDRFAMILY"/>
</dbReference>
<evidence type="ECO:0000313" key="5">
    <source>
        <dbReference type="EMBL" id="MCX2978436.1"/>
    </source>
</evidence>
<comment type="similarity">
    <text evidence="1 3">Belongs to the short-chain dehydrogenases/reductases (SDR) family.</text>
</comment>
<dbReference type="SMART" id="SM00822">
    <property type="entry name" value="PKS_KR"/>
    <property type="match status" value="1"/>
</dbReference>
<evidence type="ECO:0000313" key="6">
    <source>
        <dbReference type="Proteomes" id="UP001143304"/>
    </source>
</evidence>
<name>A0ABT3T9F4_9GAMM</name>
<evidence type="ECO:0000259" key="4">
    <source>
        <dbReference type="SMART" id="SM00822"/>
    </source>
</evidence>
<proteinExistence type="inferred from homology"/>
<dbReference type="InterPro" id="IPR051687">
    <property type="entry name" value="Peroxisomal_Beta-Oxidation"/>
</dbReference>
<dbReference type="Proteomes" id="UP001143304">
    <property type="component" value="Unassembled WGS sequence"/>
</dbReference>
<feature type="domain" description="Ketoreductase" evidence="4">
    <location>
        <begin position="12"/>
        <end position="181"/>
    </location>
</feature>
<comment type="caution">
    <text evidence="5">The sequence shown here is derived from an EMBL/GenBank/DDBJ whole genome shotgun (WGS) entry which is preliminary data.</text>
</comment>